<dbReference type="EMBL" id="JAHRHJ020000006">
    <property type="protein sequence ID" value="KAH9311983.1"/>
    <property type="molecule type" value="Genomic_DNA"/>
</dbReference>
<proteinExistence type="predicted"/>
<keyword evidence="3" id="KW-1185">Reference proteome</keyword>
<feature type="non-terminal residue" evidence="2">
    <location>
        <position position="1"/>
    </location>
</feature>
<dbReference type="Proteomes" id="UP000824469">
    <property type="component" value="Unassembled WGS sequence"/>
</dbReference>
<feature type="compositionally biased region" description="Basic residues" evidence="1">
    <location>
        <begin position="1"/>
        <end position="12"/>
    </location>
</feature>
<comment type="caution">
    <text evidence="2">The sequence shown here is derived from an EMBL/GenBank/DDBJ whole genome shotgun (WGS) entry which is preliminary data.</text>
</comment>
<gene>
    <name evidence="2" type="ORF">KI387_027018</name>
</gene>
<protein>
    <submittedName>
        <fullName evidence="2">Uncharacterized protein</fullName>
    </submittedName>
</protein>
<dbReference type="AlphaFoldDB" id="A0AA38FZ78"/>
<evidence type="ECO:0000256" key="1">
    <source>
        <dbReference type="SAM" id="MobiDB-lite"/>
    </source>
</evidence>
<feature type="region of interest" description="Disordered" evidence="1">
    <location>
        <begin position="1"/>
        <end position="43"/>
    </location>
</feature>
<organism evidence="2 3">
    <name type="scientific">Taxus chinensis</name>
    <name type="common">Chinese yew</name>
    <name type="synonym">Taxus wallichiana var. chinensis</name>
    <dbReference type="NCBI Taxonomy" id="29808"/>
    <lineage>
        <taxon>Eukaryota</taxon>
        <taxon>Viridiplantae</taxon>
        <taxon>Streptophyta</taxon>
        <taxon>Embryophyta</taxon>
        <taxon>Tracheophyta</taxon>
        <taxon>Spermatophyta</taxon>
        <taxon>Pinopsida</taxon>
        <taxon>Pinidae</taxon>
        <taxon>Conifers II</taxon>
        <taxon>Cupressales</taxon>
        <taxon>Taxaceae</taxon>
        <taxon>Taxus</taxon>
    </lineage>
</organism>
<accession>A0AA38FZ78</accession>
<feature type="compositionally biased region" description="Basic and acidic residues" evidence="1">
    <location>
        <begin position="13"/>
        <end position="27"/>
    </location>
</feature>
<feature type="non-terminal residue" evidence="2">
    <location>
        <position position="65"/>
    </location>
</feature>
<evidence type="ECO:0000313" key="2">
    <source>
        <dbReference type="EMBL" id="KAH9311983.1"/>
    </source>
</evidence>
<evidence type="ECO:0000313" key="3">
    <source>
        <dbReference type="Proteomes" id="UP000824469"/>
    </source>
</evidence>
<reference evidence="2 3" key="1">
    <citation type="journal article" date="2021" name="Nat. Plants">
        <title>The Taxus genome provides insights into paclitaxel biosynthesis.</title>
        <authorList>
            <person name="Xiong X."/>
            <person name="Gou J."/>
            <person name="Liao Q."/>
            <person name="Li Y."/>
            <person name="Zhou Q."/>
            <person name="Bi G."/>
            <person name="Li C."/>
            <person name="Du R."/>
            <person name="Wang X."/>
            <person name="Sun T."/>
            <person name="Guo L."/>
            <person name="Liang H."/>
            <person name="Lu P."/>
            <person name="Wu Y."/>
            <person name="Zhang Z."/>
            <person name="Ro D.K."/>
            <person name="Shang Y."/>
            <person name="Huang S."/>
            <person name="Yan J."/>
        </authorList>
    </citation>
    <scope>NUCLEOTIDE SEQUENCE [LARGE SCALE GENOMIC DNA]</scope>
    <source>
        <strain evidence="2">Ta-2019</strain>
    </source>
</reference>
<name>A0AA38FZ78_TAXCH</name>
<sequence>KKMLTRQKSHPWHRSEAHSKRCRHENGCAHGAGNKMSTRQNSHQWRRLEAHSKRCRHENGCTHGA</sequence>